<evidence type="ECO:0000259" key="1">
    <source>
        <dbReference type="SMART" id="SM00597"/>
    </source>
</evidence>
<dbReference type="InterPro" id="IPR055298">
    <property type="entry name" value="AtLOH3-like"/>
</dbReference>
<dbReference type="InterPro" id="IPR012337">
    <property type="entry name" value="RNaseH-like_sf"/>
</dbReference>
<dbReference type="InterPro" id="IPR006580">
    <property type="entry name" value="Znf_TTF"/>
</dbReference>
<dbReference type="EMBL" id="JAXUIC010000011">
    <property type="protein sequence ID" value="KAK4564340.1"/>
    <property type="molecule type" value="Genomic_DNA"/>
</dbReference>
<dbReference type="SMART" id="SM00597">
    <property type="entry name" value="ZnF_TTF"/>
    <property type="match status" value="1"/>
</dbReference>
<dbReference type="PANTHER" id="PTHR11697">
    <property type="entry name" value="GENERAL TRANSCRIPTION FACTOR 2-RELATED ZINC FINGER PROTEIN"/>
    <property type="match status" value="1"/>
</dbReference>
<dbReference type="PANTHER" id="PTHR11697:SF231">
    <property type="entry name" value="TTF-TYPE DOMAIN-CONTAINING PROTEIN"/>
    <property type="match status" value="1"/>
</dbReference>
<dbReference type="Proteomes" id="UP001324115">
    <property type="component" value="Unassembled WGS sequence"/>
</dbReference>
<dbReference type="SUPFAM" id="SSF53098">
    <property type="entry name" value="Ribonuclease H-like"/>
    <property type="match status" value="1"/>
</dbReference>
<name>A0AAN7E6V9_QUERU</name>
<dbReference type="Pfam" id="PF14291">
    <property type="entry name" value="DUF4371"/>
    <property type="match status" value="1"/>
</dbReference>
<sequence length="743" mass="85846">MKKSTTIFDFFKRKVSNDLEANTSGVTLPTTNVEENLDVPIEENLNVPIEENPDEPVEENLDVPIEQNSQTKFQKVDMSSLQIYTYHLGPYQPRFKKFKKSEKGRSFQGSWYEDDRFKPWLEYSPKKDAAFCLPCFLFHKPTGHDGQNAFTVNGFKSWKKVKNGESCSFILHVGKDLNSTHRIAHKACLDLMNQGRDESSTSTNWGNFLTTLDLMVGYNNDIVEIMAKAPKNATYTSPQIQKEILHVISTKVKKAIRQEIGDAKFCILVDEARDESMKEQMAVVLRYVDINGFVRERFFGIVHVVDTTAVTLKKEIYYLFSNYCLDIQNIRGQGYDGASNMRGEWNGLQALILNDCPYAYYIHCFAHRLQLTLVGASKAVVPLNRFFTKLILSLRLGKGLNQMVTLQRPGDTRWGSHYKSVSNLIKLFSPTCEVLLKIMDERNSSQKVEAESAYEVLISFEFVFILHFVNETMGITDKLCQALQNQSQDILNAMHLVSSTKKLIQQFRDEKWDDLLATVISFCKERGLDVLDMNARYVARFGRSRNQQEDFRNEHYYKVDIFNAGIDSQLQELNHRFSEHAMELLTLSSALNPREAYESFRVNDICSLVDNFYPIDFTDDEKNGLKKELDFYKYDVVQHLGFKNLKNISEVCQWMVRTRKSEYYPLIYRVVKLVLTLPVSTATTERAFSAMNVIKTDLRNKMEDEFLSDTMMLFIERDIAATISTDSIIDDFEDLKRRRVPFS</sequence>
<protein>
    <recommendedName>
        <fullName evidence="1">TTF-type domain-containing protein</fullName>
    </recommendedName>
</protein>
<organism evidence="2 3">
    <name type="scientific">Quercus rubra</name>
    <name type="common">Northern red oak</name>
    <name type="synonym">Quercus borealis</name>
    <dbReference type="NCBI Taxonomy" id="3512"/>
    <lineage>
        <taxon>Eukaryota</taxon>
        <taxon>Viridiplantae</taxon>
        <taxon>Streptophyta</taxon>
        <taxon>Embryophyta</taxon>
        <taxon>Tracheophyta</taxon>
        <taxon>Spermatophyta</taxon>
        <taxon>Magnoliopsida</taxon>
        <taxon>eudicotyledons</taxon>
        <taxon>Gunneridae</taxon>
        <taxon>Pentapetalae</taxon>
        <taxon>rosids</taxon>
        <taxon>fabids</taxon>
        <taxon>Fagales</taxon>
        <taxon>Fagaceae</taxon>
        <taxon>Quercus</taxon>
    </lineage>
</organism>
<dbReference type="AlphaFoldDB" id="A0AAN7E6V9"/>
<dbReference type="GO" id="GO:0046983">
    <property type="term" value="F:protein dimerization activity"/>
    <property type="evidence" value="ECO:0007669"/>
    <property type="project" value="InterPro"/>
</dbReference>
<feature type="domain" description="TTF-type" evidence="1">
    <location>
        <begin position="103"/>
        <end position="204"/>
    </location>
</feature>
<dbReference type="InterPro" id="IPR025398">
    <property type="entry name" value="DUF4371"/>
</dbReference>
<accession>A0AAN7E6V9</accession>
<evidence type="ECO:0000313" key="3">
    <source>
        <dbReference type="Proteomes" id="UP001324115"/>
    </source>
</evidence>
<proteinExistence type="predicted"/>
<gene>
    <name evidence="2" type="ORF">RGQ29_006419</name>
</gene>
<dbReference type="Pfam" id="PF05699">
    <property type="entry name" value="Dimer_Tnp_hAT"/>
    <property type="match status" value="1"/>
</dbReference>
<reference evidence="2 3" key="1">
    <citation type="journal article" date="2023" name="G3 (Bethesda)">
        <title>A haplotype-resolved chromosome-scale genome for Quercus rubra L. provides insights into the genetics of adaptive traits for red oak species.</title>
        <authorList>
            <person name="Kapoor B."/>
            <person name="Jenkins J."/>
            <person name="Schmutz J."/>
            <person name="Zhebentyayeva T."/>
            <person name="Kuelheim C."/>
            <person name="Coggeshall M."/>
            <person name="Heim C."/>
            <person name="Lasky J.R."/>
            <person name="Leites L."/>
            <person name="Islam-Faridi N."/>
            <person name="Romero-Severson J."/>
            <person name="DeLeo V.L."/>
            <person name="Lucas S.M."/>
            <person name="Lazic D."/>
            <person name="Gailing O."/>
            <person name="Carlson J."/>
            <person name="Staton M."/>
        </authorList>
    </citation>
    <scope>NUCLEOTIDE SEQUENCE [LARGE SCALE GENOMIC DNA]</scope>
    <source>
        <strain evidence="2">Pseudo-F2</strain>
    </source>
</reference>
<evidence type="ECO:0000313" key="2">
    <source>
        <dbReference type="EMBL" id="KAK4564340.1"/>
    </source>
</evidence>
<dbReference type="InterPro" id="IPR008906">
    <property type="entry name" value="HATC_C_dom"/>
</dbReference>
<keyword evidence="3" id="KW-1185">Reference proteome</keyword>
<comment type="caution">
    <text evidence="2">The sequence shown here is derived from an EMBL/GenBank/DDBJ whole genome shotgun (WGS) entry which is preliminary data.</text>
</comment>